<dbReference type="PANTHER" id="PTHR43106:SF1">
    <property type="entry name" value="DEHYDROGENASE-RELATED"/>
    <property type="match status" value="1"/>
</dbReference>
<protein>
    <submittedName>
        <fullName evidence="2">FAD-dependent oxidoreductase</fullName>
    </submittedName>
</protein>
<reference evidence="2" key="1">
    <citation type="submission" date="2021-03" db="EMBL/GenBank/DDBJ databases">
        <authorList>
            <person name="Jaffe A."/>
        </authorList>
    </citation>
    <scope>NUCLEOTIDE SEQUENCE</scope>
    <source>
        <strain evidence="2">RIFCSPLOWO2_01_FULL_43_13</strain>
    </source>
</reference>
<sequence>MFCPCPNGLVATEAYDGFVCVNGHSNSTHLSENSNFAFVSKVKLTEPVENTTAYARSIAQLATTIGGGKPIIQRLKDFKKHRRSNWERINKCFTKPSLTDVTPGDIAMALPARVVQNIKEGLEALE</sequence>
<organism evidence="2 3">
    <name type="scientific">Candidatus Iainarchaeum sp</name>
    <dbReference type="NCBI Taxonomy" id="3101447"/>
    <lineage>
        <taxon>Archaea</taxon>
        <taxon>Candidatus Iainarchaeota</taxon>
        <taxon>Candidatus Iainarchaeia</taxon>
        <taxon>Candidatus Iainarchaeales</taxon>
        <taxon>Candidatus Iainarchaeaceae</taxon>
        <taxon>Candidatus Iainarchaeum</taxon>
    </lineage>
</organism>
<feature type="non-terminal residue" evidence="2">
    <location>
        <position position="126"/>
    </location>
</feature>
<dbReference type="Proteomes" id="UP000680185">
    <property type="component" value="Unassembled WGS sequence"/>
</dbReference>
<reference evidence="2" key="2">
    <citation type="submission" date="2021-05" db="EMBL/GenBank/DDBJ databases">
        <title>Protein family content uncovers lineage relationships and bacterial pathway maintenance mechanisms in DPANN archaea.</title>
        <authorList>
            <person name="Castelle C.J."/>
            <person name="Meheust R."/>
            <person name="Jaffe A.L."/>
            <person name="Seitz K."/>
            <person name="Gong X."/>
            <person name="Baker B.J."/>
            <person name="Banfield J.F."/>
        </authorList>
    </citation>
    <scope>NUCLEOTIDE SEQUENCE</scope>
    <source>
        <strain evidence="2">RIFCSPLOWO2_01_FULL_43_13</strain>
    </source>
</reference>
<evidence type="ECO:0000313" key="2">
    <source>
        <dbReference type="EMBL" id="MBS3058194.1"/>
    </source>
</evidence>
<comment type="caution">
    <text evidence="2">The sequence shown here is derived from an EMBL/GenBank/DDBJ whole genome shotgun (WGS) entry which is preliminary data.</text>
</comment>
<gene>
    <name evidence="2" type="ORF">J4478_02220</name>
</gene>
<feature type="domain" description="FAD-dependent protein C-terminal" evidence="1">
    <location>
        <begin position="2"/>
        <end position="125"/>
    </location>
</feature>
<evidence type="ECO:0000259" key="1">
    <source>
        <dbReference type="Pfam" id="PF21688"/>
    </source>
</evidence>
<dbReference type="EMBL" id="JAGVWB010000014">
    <property type="protein sequence ID" value="MBS3058194.1"/>
    <property type="molecule type" value="Genomic_DNA"/>
</dbReference>
<dbReference type="AlphaFoldDB" id="A0A8T4KW31"/>
<dbReference type="PANTHER" id="PTHR43106">
    <property type="entry name" value="DEHYDROGENASE-RELATED"/>
    <property type="match status" value="1"/>
</dbReference>
<name>A0A8T4KW31_9ARCH</name>
<accession>A0A8T4KW31</accession>
<evidence type="ECO:0000313" key="3">
    <source>
        <dbReference type="Proteomes" id="UP000680185"/>
    </source>
</evidence>
<proteinExistence type="predicted"/>
<dbReference type="InterPro" id="IPR049516">
    <property type="entry name" value="FAD-depend_C"/>
</dbReference>
<dbReference type="Pfam" id="PF21688">
    <property type="entry name" value="FAD-depend_C"/>
    <property type="match status" value="1"/>
</dbReference>